<dbReference type="GeneID" id="19333068"/>
<evidence type="ECO:0000313" key="2">
    <source>
        <dbReference type="Proteomes" id="UP000016932"/>
    </source>
</evidence>
<dbReference type="RefSeq" id="XP_007925471.1">
    <property type="nucleotide sequence ID" value="XM_007927280.1"/>
</dbReference>
<reference evidence="1 2" key="1">
    <citation type="journal article" date="2012" name="PLoS Pathog.">
        <title>Diverse lifestyles and strategies of plant pathogenesis encoded in the genomes of eighteen Dothideomycetes fungi.</title>
        <authorList>
            <person name="Ohm R.A."/>
            <person name="Feau N."/>
            <person name="Henrissat B."/>
            <person name="Schoch C.L."/>
            <person name="Horwitz B.A."/>
            <person name="Barry K.W."/>
            <person name="Condon B.J."/>
            <person name="Copeland A.C."/>
            <person name="Dhillon B."/>
            <person name="Glaser F."/>
            <person name="Hesse C.N."/>
            <person name="Kosti I."/>
            <person name="LaButti K."/>
            <person name="Lindquist E.A."/>
            <person name="Lucas S."/>
            <person name="Salamov A.A."/>
            <person name="Bradshaw R.E."/>
            <person name="Ciuffetti L."/>
            <person name="Hamelin R.C."/>
            <person name="Kema G.H.J."/>
            <person name="Lawrence C."/>
            <person name="Scott J.A."/>
            <person name="Spatafora J.W."/>
            <person name="Turgeon B.G."/>
            <person name="de Wit P.J.G.M."/>
            <person name="Zhong S."/>
            <person name="Goodwin S.B."/>
            <person name="Grigoriev I.V."/>
        </authorList>
    </citation>
    <scope>NUCLEOTIDE SEQUENCE [LARGE SCALE GENOMIC DNA]</scope>
    <source>
        <strain evidence="1 2">CIRAD86</strain>
    </source>
</reference>
<dbReference type="Proteomes" id="UP000016932">
    <property type="component" value="Unassembled WGS sequence"/>
</dbReference>
<dbReference type="HOGENOM" id="CLU_1886650_0_0_1"/>
<protein>
    <submittedName>
        <fullName evidence="1">Uncharacterized protein</fullName>
    </submittedName>
</protein>
<organism evidence="1 2">
    <name type="scientific">Pseudocercospora fijiensis (strain CIRAD86)</name>
    <name type="common">Black leaf streak disease fungus</name>
    <name type="synonym">Mycosphaerella fijiensis</name>
    <dbReference type="NCBI Taxonomy" id="383855"/>
    <lineage>
        <taxon>Eukaryota</taxon>
        <taxon>Fungi</taxon>
        <taxon>Dikarya</taxon>
        <taxon>Ascomycota</taxon>
        <taxon>Pezizomycotina</taxon>
        <taxon>Dothideomycetes</taxon>
        <taxon>Dothideomycetidae</taxon>
        <taxon>Mycosphaerellales</taxon>
        <taxon>Mycosphaerellaceae</taxon>
        <taxon>Pseudocercospora</taxon>
    </lineage>
</organism>
<evidence type="ECO:0000313" key="1">
    <source>
        <dbReference type="EMBL" id="EME84943.1"/>
    </source>
</evidence>
<dbReference type="KEGG" id="pfj:MYCFIDRAFT_173834"/>
<accession>M3B6H8</accession>
<name>M3B6H8_PSEFD</name>
<dbReference type="EMBL" id="KB446557">
    <property type="protein sequence ID" value="EME84943.1"/>
    <property type="molecule type" value="Genomic_DNA"/>
</dbReference>
<sequence length="135" mass="15640">MLSIGMHDLLDQRSSFYREKFLPDGEMMPSKLEVLAEVTGLFMATDFHLILFCFSHYELRHLPKSSIVARSYEPVLFAPFQQDNNAYVLQATQLMMCPDTPWDRSVSGRSSRRFQRTSRKTYIGFLFLGVSTTEL</sequence>
<dbReference type="AlphaFoldDB" id="M3B6H8"/>
<proteinExistence type="predicted"/>
<dbReference type="VEuPathDB" id="FungiDB:MYCFIDRAFT_173834"/>
<gene>
    <name evidence="1" type="ORF">MYCFIDRAFT_173834</name>
</gene>
<keyword evidence="2" id="KW-1185">Reference proteome</keyword>